<keyword evidence="3" id="KW-0479">Metal-binding</keyword>
<proteinExistence type="inferred from homology"/>
<dbReference type="GO" id="GO:0019843">
    <property type="term" value="F:rRNA binding"/>
    <property type="evidence" value="ECO:0007669"/>
    <property type="project" value="UniProtKB-KW"/>
</dbReference>
<feature type="domain" description="EngC GTPase" evidence="5">
    <location>
        <begin position="130"/>
        <end position="278"/>
    </location>
</feature>
<evidence type="ECO:0000256" key="3">
    <source>
        <dbReference type="HAMAP-Rule" id="MF_01820"/>
    </source>
</evidence>
<name>A0A938YLQ0_9ACTN</name>
<evidence type="ECO:0000259" key="5">
    <source>
        <dbReference type="PROSITE" id="PS50936"/>
    </source>
</evidence>
<dbReference type="Gene3D" id="3.40.50.300">
    <property type="entry name" value="P-loop containing nucleotide triphosphate hydrolases"/>
    <property type="match status" value="1"/>
</dbReference>
<comment type="cofactor">
    <cofactor evidence="3">
        <name>Zn(2+)</name>
        <dbReference type="ChEBI" id="CHEBI:29105"/>
    </cofactor>
    <text evidence="3">Binds 1 zinc ion per subunit.</text>
</comment>
<feature type="binding site" evidence="3">
    <location>
        <position position="308"/>
    </location>
    <ligand>
        <name>Zn(2+)</name>
        <dbReference type="ChEBI" id="CHEBI:29105"/>
    </ligand>
</feature>
<evidence type="ECO:0000313" key="8">
    <source>
        <dbReference type="Proteomes" id="UP000663801"/>
    </source>
</evidence>
<dbReference type="PROSITE" id="PS50936">
    <property type="entry name" value="ENGC_GTPASE"/>
    <property type="match status" value="1"/>
</dbReference>
<dbReference type="PROSITE" id="PS51721">
    <property type="entry name" value="G_CP"/>
    <property type="match status" value="1"/>
</dbReference>
<dbReference type="InterPro" id="IPR010914">
    <property type="entry name" value="RsgA_GTPase_dom"/>
</dbReference>
<organism evidence="7 8">
    <name type="scientific">Nakamurella flavida</name>
    <dbReference type="NCBI Taxonomy" id="363630"/>
    <lineage>
        <taxon>Bacteria</taxon>
        <taxon>Bacillati</taxon>
        <taxon>Actinomycetota</taxon>
        <taxon>Actinomycetes</taxon>
        <taxon>Nakamurellales</taxon>
        <taxon>Nakamurellaceae</taxon>
        <taxon>Nakamurella</taxon>
    </lineage>
</organism>
<comment type="similarity">
    <text evidence="3">Belongs to the TRAFAC class YlqF/YawG GTPase family. RsgA subfamily.</text>
</comment>
<dbReference type="Pfam" id="PF03193">
    <property type="entry name" value="RsgA_GTPase"/>
    <property type="match status" value="1"/>
</dbReference>
<dbReference type="Proteomes" id="UP000663801">
    <property type="component" value="Unassembled WGS sequence"/>
</dbReference>
<evidence type="ECO:0000256" key="2">
    <source>
        <dbReference type="ARBA" id="ARBA00023134"/>
    </source>
</evidence>
<feature type="compositionally biased region" description="Basic residues" evidence="4">
    <location>
        <begin position="16"/>
        <end position="29"/>
    </location>
</feature>
<feature type="region of interest" description="Disordered" evidence="4">
    <location>
        <begin position="1"/>
        <end position="31"/>
    </location>
</feature>
<keyword evidence="3" id="KW-0378">Hydrolase</keyword>
<comment type="subunit">
    <text evidence="3">Monomer. Associates with 30S ribosomal subunit, binds 16S rRNA.</text>
</comment>
<feature type="binding site" evidence="3">
    <location>
        <begin position="223"/>
        <end position="231"/>
    </location>
    <ligand>
        <name>GTP</name>
        <dbReference type="ChEBI" id="CHEBI:37565"/>
    </ligand>
</feature>
<gene>
    <name evidence="3 7" type="primary">rsgA</name>
    <name evidence="7" type="ORF">JL107_11140</name>
</gene>
<keyword evidence="8" id="KW-1185">Reference proteome</keyword>
<sequence>MSTLGEHWDNDDVRVRPGRSSRPRTKTRPTHTDAVSGFVVTVDRGRYTCLVEEGTRRERTVTAMRARELGRRAVAVGDSVDIVGDASGATDSLARIVRIAPRTSQLRRSADDTVDADTGVSATTERVLVANADQLIIVAAVADPEPRTGFLDRCLVAAYTGNLEPVILLTKTDLADPAPLRALYQDLAVRVLTTGRDADGGLDAAAVEIVRDLVHDRLTVLIGHSGVGKSTVVNALVPQADRLTGSVTGVGKGRHTSTSAIALALPDGGWVIDTPGVRSFGLAHVTPDDLLETFDDLLPATVDCPPGCDHSGPAVGCALDALVAAGGASERRLASFRRLLASRSTPVGSGAPDRAAATD</sequence>
<dbReference type="GO" id="GO:0005525">
    <property type="term" value="F:GTP binding"/>
    <property type="evidence" value="ECO:0007669"/>
    <property type="project" value="UniProtKB-UniRule"/>
</dbReference>
<keyword evidence="3" id="KW-0690">Ribosome biogenesis</keyword>
<feature type="binding site" evidence="3">
    <location>
        <position position="317"/>
    </location>
    <ligand>
        <name>Zn(2+)</name>
        <dbReference type="ChEBI" id="CHEBI:29105"/>
    </ligand>
</feature>
<evidence type="ECO:0000256" key="4">
    <source>
        <dbReference type="SAM" id="MobiDB-lite"/>
    </source>
</evidence>
<feature type="binding site" evidence="3">
    <location>
        <position position="304"/>
    </location>
    <ligand>
        <name>Zn(2+)</name>
        <dbReference type="ChEBI" id="CHEBI:29105"/>
    </ligand>
</feature>
<feature type="binding site" evidence="3">
    <location>
        <begin position="170"/>
        <end position="173"/>
    </location>
    <ligand>
        <name>GTP</name>
        <dbReference type="ChEBI" id="CHEBI:37565"/>
    </ligand>
</feature>
<keyword evidence="2 3" id="KW-0342">GTP-binding</keyword>
<dbReference type="InterPro" id="IPR027417">
    <property type="entry name" value="P-loop_NTPase"/>
</dbReference>
<feature type="binding site" evidence="3">
    <location>
        <position position="310"/>
    </location>
    <ligand>
        <name>Zn(2+)</name>
        <dbReference type="ChEBI" id="CHEBI:29105"/>
    </ligand>
</feature>
<keyword evidence="3" id="KW-0699">rRNA-binding</keyword>
<dbReference type="EMBL" id="JAERWL010000009">
    <property type="protein sequence ID" value="MBM9477003.1"/>
    <property type="molecule type" value="Genomic_DNA"/>
</dbReference>
<keyword evidence="3" id="KW-0694">RNA-binding</keyword>
<dbReference type="InterPro" id="IPR004881">
    <property type="entry name" value="Ribosome_biogen_GTPase_RsgA"/>
</dbReference>
<dbReference type="EC" id="3.6.1.-" evidence="3"/>
<reference evidence="7" key="1">
    <citation type="submission" date="2021-01" db="EMBL/GenBank/DDBJ databases">
        <title>KCTC 19127 draft genome.</title>
        <authorList>
            <person name="An D."/>
        </authorList>
    </citation>
    <scope>NUCLEOTIDE SEQUENCE</scope>
    <source>
        <strain evidence="7">KCTC 19127</strain>
    </source>
</reference>
<comment type="subcellular location">
    <subcellularLocation>
        <location evidence="3">Cytoplasm</location>
    </subcellularLocation>
</comment>
<dbReference type="NCBIfam" id="TIGR00157">
    <property type="entry name" value="ribosome small subunit-dependent GTPase A"/>
    <property type="match status" value="1"/>
</dbReference>
<protein>
    <recommendedName>
        <fullName evidence="3">Small ribosomal subunit biogenesis GTPase RsgA</fullName>
        <ecNumber evidence="3">3.6.1.-</ecNumber>
    </recommendedName>
</protein>
<evidence type="ECO:0000256" key="1">
    <source>
        <dbReference type="ARBA" id="ARBA00022741"/>
    </source>
</evidence>
<dbReference type="Gene3D" id="1.10.40.50">
    <property type="entry name" value="Probable gtpase engc, domain 3"/>
    <property type="match status" value="1"/>
</dbReference>
<dbReference type="InterPro" id="IPR030378">
    <property type="entry name" value="G_CP_dom"/>
</dbReference>
<keyword evidence="3" id="KW-0862">Zinc</keyword>
<comment type="function">
    <text evidence="3">One of several proteins that assist in the late maturation steps of the functional core of the 30S ribosomal subunit. Helps release RbfA from mature subunits. May play a role in the assembly of ribosomal proteins into the subunit. Circularly permuted GTPase that catalyzes slow GTP hydrolysis, GTPase activity is stimulated by the 30S ribosomal subunit.</text>
</comment>
<evidence type="ECO:0000259" key="6">
    <source>
        <dbReference type="PROSITE" id="PS51721"/>
    </source>
</evidence>
<keyword evidence="1 3" id="KW-0547">Nucleotide-binding</keyword>
<dbReference type="PANTHER" id="PTHR32120">
    <property type="entry name" value="SMALL RIBOSOMAL SUBUNIT BIOGENESIS GTPASE RSGA"/>
    <property type="match status" value="1"/>
</dbReference>
<dbReference type="CDD" id="cd01854">
    <property type="entry name" value="YjeQ_EngC"/>
    <property type="match status" value="1"/>
</dbReference>
<feature type="compositionally biased region" description="Basic and acidic residues" evidence="4">
    <location>
        <begin position="1"/>
        <end position="15"/>
    </location>
</feature>
<keyword evidence="3" id="KW-0963">Cytoplasm</keyword>
<dbReference type="HAMAP" id="MF_01820">
    <property type="entry name" value="GTPase_RsgA"/>
    <property type="match status" value="1"/>
</dbReference>
<feature type="domain" description="CP-type G" evidence="6">
    <location>
        <begin position="121"/>
        <end position="280"/>
    </location>
</feature>
<evidence type="ECO:0000313" key="7">
    <source>
        <dbReference type="EMBL" id="MBM9477003.1"/>
    </source>
</evidence>
<dbReference type="RefSeq" id="WP_205257339.1">
    <property type="nucleotide sequence ID" value="NZ_BAAAPV010000001.1"/>
</dbReference>
<dbReference type="PANTHER" id="PTHR32120:SF11">
    <property type="entry name" value="SMALL RIBOSOMAL SUBUNIT BIOGENESIS GTPASE RSGA 1, MITOCHONDRIAL-RELATED"/>
    <property type="match status" value="1"/>
</dbReference>
<dbReference type="GO" id="GO:0003924">
    <property type="term" value="F:GTPase activity"/>
    <property type="evidence" value="ECO:0007669"/>
    <property type="project" value="UniProtKB-UniRule"/>
</dbReference>
<dbReference type="GO" id="GO:0005737">
    <property type="term" value="C:cytoplasm"/>
    <property type="evidence" value="ECO:0007669"/>
    <property type="project" value="UniProtKB-SubCell"/>
</dbReference>
<dbReference type="SUPFAM" id="SSF52540">
    <property type="entry name" value="P-loop containing nucleoside triphosphate hydrolases"/>
    <property type="match status" value="1"/>
</dbReference>
<comment type="caution">
    <text evidence="7">The sequence shown here is derived from an EMBL/GenBank/DDBJ whole genome shotgun (WGS) entry which is preliminary data.</text>
</comment>
<accession>A0A938YLQ0</accession>
<dbReference type="GO" id="GO:0042274">
    <property type="term" value="P:ribosomal small subunit biogenesis"/>
    <property type="evidence" value="ECO:0007669"/>
    <property type="project" value="UniProtKB-UniRule"/>
</dbReference>
<dbReference type="AlphaFoldDB" id="A0A938YLQ0"/>
<dbReference type="GO" id="GO:0046872">
    <property type="term" value="F:metal ion binding"/>
    <property type="evidence" value="ECO:0007669"/>
    <property type="project" value="UniProtKB-KW"/>
</dbReference>